<evidence type="ECO:0000256" key="1">
    <source>
        <dbReference type="SAM" id="MobiDB-lite"/>
    </source>
</evidence>
<sequence>MQPGDRQRRGGGRGRTRSLPGVLLAHGPATHRDGADHRVVPIGVVGVGRIVGNRRRDQHLADKVPRLGDPLDLFLGQPVQQQRLPLGSQQSFQLLAFVLAF</sequence>
<evidence type="ECO:0000313" key="2">
    <source>
        <dbReference type="EMBL" id="NNJ27466.1"/>
    </source>
</evidence>
<reference evidence="2 3" key="1">
    <citation type="journal article" date="2020" name="Syst. Appl. Microbiol.">
        <title>Alienimonas chondri sp. nov., a novel planctomycete isolated from the biofilm of the red alga Chondrus crispus.</title>
        <authorList>
            <person name="Vitorino I."/>
            <person name="Albuquerque L."/>
            <person name="Wiegand S."/>
            <person name="Kallscheuer N."/>
            <person name="da Costa M.S."/>
            <person name="Lobo-da-Cunha A."/>
            <person name="Jogler C."/>
            <person name="Lage O.M."/>
        </authorList>
    </citation>
    <scope>NUCLEOTIDE SEQUENCE [LARGE SCALE GENOMIC DNA]</scope>
    <source>
        <strain evidence="2 3">LzC2</strain>
    </source>
</reference>
<keyword evidence="3" id="KW-1185">Reference proteome</keyword>
<feature type="region of interest" description="Disordered" evidence="1">
    <location>
        <begin position="1"/>
        <end position="21"/>
    </location>
</feature>
<dbReference type="EMBL" id="WTPX01000156">
    <property type="protein sequence ID" value="NNJ27466.1"/>
    <property type="molecule type" value="Genomic_DNA"/>
</dbReference>
<proteinExistence type="predicted"/>
<gene>
    <name evidence="2" type="ORF">LzC2_35710</name>
</gene>
<accession>A0ABX1VLJ2</accession>
<dbReference type="Proteomes" id="UP000609651">
    <property type="component" value="Unassembled WGS sequence"/>
</dbReference>
<organism evidence="2 3">
    <name type="scientific">Alienimonas chondri</name>
    <dbReference type="NCBI Taxonomy" id="2681879"/>
    <lineage>
        <taxon>Bacteria</taxon>
        <taxon>Pseudomonadati</taxon>
        <taxon>Planctomycetota</taxon>
        <taxon>Planctomycetia</taxon>
        <taxon>Planctomycetales</taxon>
        <taxon>Planctomycetaceae</taxon>
        <taxon>Alienimonas</taxon>
    </lineage>
</organism>
<name>A0ABX1VLJ2_9PLAN</name>
<protein>
    <submittedName>
        <fullName evidence="2">Uncharacterized protein</fullName>
    </submittedName>
</protein>
<comment type="caution">
    <text evidence="2">The sequence shown here is derived from an EMBL/GenBank/DDBJ whole genome shotgun (WGS) entry which is preliminary data.</text>
</comment>
<evidence type="ECO:0000313" key="3">
    <source>
        <dbReference type="Proteomes" id="UP000609651"/>
    </source>
</evidence>